<reference evidence="1 2" key="1">
    <citation type="journal article" date="2019" name="Commun. Biol.">
        <title>The bagworm genome reveals a unique fibroin gene that provides high tensile strength.</title>
        <authorList>
            <person name="Kono N."/>
            <person name="Nakamura H."/>
            <person name="Ohtoshi R."/>
            <person name="Tomita M."/>
            <person name="Numata K."/>
            <person name="Arakawa K."/>
        </authorList>
    </citation>
    <scope>NUCLEOTIDE SEQUENCE [LARGE SCALE GENOMIC DNA]</scope>
</reference>
<dbReference type="EMBL" id="BGZK01000087">
    <property type="protein sequence ID" value="GBP17412.1"/>
    <property type="molecule type" value="Genomic_DNA"/>
</dbReference>
<proteinExistence type="predicted"/>
<evidence type="ECO:0000313" key="2">
    <source>
        <dbReference type="Proteomes" id="UP000299102"/>
    </source>
</evidence>
<dbReference type="Proteomes" id="UP000299102">
    <property type="component" value="Unassembled WGS sequence"/>
</dbReference>
<accession>A0A4C1TTR2</accession>
<name>A0A4C1TTR2_EUMVA</name>
<dbReference type="AlphaFoldDB" id="A0A4C1TTR2"/>
<protein>
    <submittedName>
        <fullName evidence="1">Uncharacterized protein</fullName>
    </submittedName>
</protein>
<organism evidence="1 2">
    <name type="scientific">Eumeta variegata</name>
    <name type="common">Bagworm moth</name>
    <name type="synonym">Eumeta japonica</name>
    <dbReference type="NCBI Taxonomy" id="151549"/>
    <lineage>
        <taxon>Eukaryota</taxon>
        <taxon>Metazoa</taxon>
        <taxon>Ecdysozoa</taxon>
        <taxon>Arthropoda</taxon>
        <taxon>Hexapoda</taxon>
        <taxon>Insecta</taxon>
        <taxon>Pterygota</taxon>
        <taxon>Neoptera</taxon>
        <taxon>Endopterygota</taxon>
        <taxon>Lepidoptera</taxon>
        <taxon>Glossata</taxon>
        <taxon>Ditrysia</taxon>
        <taxon>Tineoidea</taxon>
        <taxon>Psychidae</taxon>
        <taxon>Oiketicinae</taxon>
        <taxon>Eumeta</taxon>
    </lineage>
</organism>
<sequence>MQRKPKKLLGQTVPTRPRMARSFRSLARGEQAHLQNKIYNKIHKPLKPRVQSLTARGRAVSRRLIHTLTTDVRRVRALDLNVSIVLLRAWIVPVSIIQKYSPALLAGPLYAAKSGHV</sequence>
<comment type="caution">
    <text evidence="1">The sequence shown here is derived from an EMBL/GenBank/DDBJ whole genome shotgun (WGS) entry which is preliminary data.</text>
</comment>
<keyword evidence="2" id="KW-1185">Reference proteome</keyword>
<evidence type="ECO:0000313" key="1">
    <source>
        <dbReference type="EMBL" id="GBP17412.1"/>
    </source>
</evidence>
<gene>
    <name evidence="1" type="ORF">EVAR_8772_1</name>
</gene>